<keyword evidence="3" id="KW-1185">Reference proteome</keyword>
<protein>
    <recommendedName>
        <fullName evidence="4">Outer membrane protein beta-barrel domain-containing protein</fullName>
    </recommendedName>
</protein>
<evidence type="ECO:0008006" key="4">
    <source>
        <dbReference type="Google" id="ProtNLM"/>
    </source>
</evidence>
<dbReference type="EMBL" id="FXUA01000006">
    <property type="protein sequence ID" value="SMP29586.1"/>
    <property type="molecule type" value="Genomic_DNA"/>
</dbReference>
<evidence type="ECO:0000313" key="2">
    <source>
        <dbReference type="EMBL" id="SMP29586.1"/>
    </source>
</evidence>
<sequence>MKHSLLFIVFLYFSVSALAQRNISIEISAGAISSFSTATNSVDGSKVPMDNSIGANAGLSLLFPISEKWDLYSEFGFYRNGMRNEIKNPTNEFYLFRSLVPPAYTPSFSIGGRYNFTIKKQDFYVQPGLTLSTSTSLGAMNGFEGSGESSLQQINRIGTAIRVDVGKKFMTKKENYFLVGLRYQQGITGLNNYTNPLMSNSVQIGEVTQVTKGSYFGIFVGYGLNTGNWRKSSKK</sequence>
<feature type="chain" id="PRO_5045738599" description="Outer membrane protein beta-barrel domain-containing protein" evidence="1">
    <location>
        <begin position="20"/>
        <end position="235"/>
    </location>
</feature>
<evidence type="ECO:0000256" key="1">
    <source>
        <dbReference type="SAM" id="SignalP"/>
    </source>
</evidence>
<feature type="signal peptide" evidence="1">
    <location>
        <begin position="1"/>
        <end position="19"/>
    </location>
</feature>
<proteinExistence type="predicted"/>
<reference evidence="2 3" key="1">
    <citation type="submission" date="2017-05" db="EMBL/GenBank/DDBJ databases">
        <authorList>
            <person name="Varghese N."/>
            <person name="Submissions S."/>
        </authorList>
    </citation>
    <scope>NUCLEOTIDE SEQUENCE [LARGE SCALE GENOMIC DNA]</scope>
    <source>
        <strain evidence="2 3">DSM 15360</strain>
    </source>
</reference>
<accession>A0ABY1P9N4</accession>
<comment type="caution">
    <text evidence="2">The sequence shown here is derived from an EMBL/GenBank/DDBJ whole genome shotgun (WGS) entry which is preliminary data.</text>
</comment>
<evidence type="ECO:0000313" key="3">
    <source>
        <dbReference type="Proteomes" id="UP001157915"/>
    </source>
</evidence>
<gene>
    <name evidence="2" type="ORF">SAMN06265367_106139</name>
</gene>
<organism evidence="2 3">
    <name type="scientific">Algoriphagus winogradskyi</name>
    <dbReference type="NCBI Taxonomy" id="237017"/>
    <lineage>
        <taxon>Bacteria</taxon>
        <taxon>Pseudomonadati</taxon>
        <taxon>Bacteroidota</taxon>
        <taxon>Cytophagia</taxon>
        <taxon>Cytophagales</taxon>
        <taxon>Cyclobacteriaceae</taxon>
        <taxon>Algoriphagus</taxon>
    </lineage>
</organism>
<dbReference type="RefSeq" id="WP_283413878.1">
    <property type="nucleotide sequence ID" value="NZ_FXUA01000006.1"/>
</dbReference>
<dbReference type="Proteomes" id="UP001157915">
    <property type="component" value="Unassembled WGS sequence"/>
</dbReference>
<name>A0ABY1P9N4_9BACT</name>
<keyword evidence="1" id="KW-0732">Signal</keyword>